<dbReference type="PANTHER" id="PTHR35337">
    <property type="entry name" value="SLR1478 PROTEIN"/>
    <property type="match status" value="1"/>
</dbReference>
<feature type="transmembrane region" description="Helical" evidence="1">
    <location>
        <begin position="169"/>
        <end position="194"/>
    </location>
</feature>
<dbReference type="EMBL" id="FRCR01000001">
    <property type="protein sequence ID" value="SHM06013.1"/>
    <property type="molecule type" value="Genomic_DNA"/>
</dbReference>
<dbReference type="InterPro" id="IPR002798">
    <property type="entry name" value="SpoIIM-like"/>
</dbReference>
<dbReference type="RefSeq" id="WP_073253116.1">
    <property type="nucleotide sequence ID" value="NZ_FRCR01000001.1"/>
</dbReference>
<dbReference type="STRING" id="447595.SAMN05660826_00104"/>
<gene>
    <name evidence="2" type="ORF">SAMN05660826_00104</name>
</gene>
<sequence length="199" mass="21923">MKAVLDSFRERAVYGVLALLVFLVGCFLGWMTFWQNPAFILGNLNKLLGNLLEISAKMEKESKLSIARYIFQNNARALFVMIFGGIAFGIVPFFALIFNGFVVGVVLALNFYNGQSLYFFLAGMLPHGILELPAILTGAAFGLKTGAELLFSKGEIRLRILKKNLKESILAFGILIPILLIAAFIEAVVTPLLLSPFNK</sequence>
<protein>
    <submittedName>
        <fullName evidence="2">Stage II sporulation protein M</fullName>
    </submittedName>
</protein>
<feature type="transmembrane region" description="Helical" evidence="1">
    <location>
        <begin position="12"/>
        <end position="32"/>
    </location>
</feature>
<feature type="transmembrane region" description="Helical" evidence="1">
    <location>
        <begin position="77"/>
        <end position="98"/>
    </location>
</feature>
<keyword evidence="3" id="KW-1185">Reference proteome</keyword>
<name>A0A1M7FPQ1_9FIRM</name>
<dbReference type="PROSITE" id="PS51257">
    <property type="entry name" value="PROKAR_LIPOPROTEIN"/>
    <property type="match status" value="1"/>
</dbReference>
<reference evidence="3" key="1">
    <citation type="submission" date="2016-11" db="EMBL/GenBank/DDBJ databases">
        <authorList>
            <person name="Varghese N."/>
            <person name="Submissions S."/>
        </authorList>
    </citation>
    <scope>NUCLEOTIDE SEQUENCE [LARGE SCALE GENOMIC DNA]</scope>
    <source>
        <strain evidence="3">DSM 18802</strain>
    </source>
</reference>
<dbReference type="PANTHER" id="PTHR35337:SF1">
    <property type="entry name" value="SLR1478 PROTEIN"/>
    <property type="match status" value="1"/>
</dbReference>
<keyword evidence="1" id="KW-1133">Transmembrane helix</keyword>
<evidence type="ECO:0000256" key="1">
    <source>
        <dbReference type="SAM" id="Phobius"/>
    </source>
</evidence>
<accession>A0A1M7FPQ1</accession>
<organism evidence="2 3">
    <name type="scientific">Caldanaerovirga acetigignens</name>
    <dbReference type="NCBI Taxonomy" id="447595"/>
    <lineage>
        <taxon>Bacteria</taxon>
        <taxon>Bacillati</taxon>
        <taxon>Bacillota</taxon>
        <taxon>Clostridia</taxon>
        <taxon>Thermosediminibacterales</taxon>
        <taxon>Thermosediminibacteraceae</taxon>
        <taxon>Caldanaerovirga</taxon>
    </lineage>
</organism>
<dbReference type="OrthoDB" id="161024at2"/>
<dbReference type="AlphaFoldDB" id="A0A1M7FPQ1"/>
<dbReference type="Proteomes" id="UP000184375">
    <property type="component" value="Unassembled WGS sequence"/>
</dbReference>
<dbReference type="Pfam" id="PF01944">
    <property type="entry name" value="SpoIIM"/>
    <property type="match status" value="1"/>
</dbReference>
<evidence type="ECO:0000313" key="3">
    <source>
        <dbReference type="Proteomes" id="UP000184375"/>
    </source>
</evidence>
<keyword evidence="1" id="KW-0812">Transmembrane</keyword>
<evidence type="ECO:0000313" key="2">
    <source>
        <dbReference type="EMBL" id="SHM06013.1"/>
    </source>
</evidence>
<proteinExistence type="predicted"/>
<keyword evidence="1" id="KW-0472">Membrane</keyword>
<feature type="transmembrane region" description="Helical" evidence="1">
    <location>
        <begin position="118"/>
        <end position="143"/>
    </location>
</feature>